<reference evidence="2 3" key="1">
    <citation type="journal article" date="2024" name="bioRxiv">
        <title>A reference genome for Trichogramma kaykai: A tiny desert-dwelling parasitoid wasp with competing sex-ratio distorters.</title>
        <authorList>
            <person name="Culotta J."/>
            <person name="Lindsey A.R."/>
        </authorList>
    </citation>
    <scope>NUCLEOTIDE SEQUENCE [LARGE SCALE GENOMIC DNA]</scope>
    <source>
        <strain evidence="2 3">KSX58</strain>
    </source>
</reference>
<keyword evidence="3" id="KW-1185">Reference proteome</keyword>
<evidence type="ECO:0000256" key="1">
    <source>
        <dbReference type="SAM" id="MobiDB-lite"/>
    </source>
</evidence>
<dbReference type="InterPro" id="IPR037379">
    <property type="entry name" value="WDR74/Nsa1"/>
</dbReference>
<gene>
    <name evidence="2" type="ORF">TKK_011255</name>
</gene>
<feature type="compositionally biased region" description="Acidic residues" evidence="1">
    <location>
        <begin position="384"/>
        <end position="408"/>
    </location>
</feature>
<dbReference type="InterPro" id="IPR001680">
    <property type="entry name" value="WD40_rpt"/>
</dbReference>
<evidence type="ECO:0000313" key="3">
    <source>
        <dbReference type="Proteomes" id="UP001627154"/>
    </source>
</evidence>
<sequence>MSAKDFDVIVGGTTGFIHGVNISSTTNIVKTIQNPASNDNHGEVSCMEWENLNEQNILIGCGKNNVRSVKIYDTENHSLRTLFVADVGLGAIRGLAKYNEQVLTAAESGHIKLWNHCGDEEFVLEAGKNLNRMRRAFMQENIIATGGDENPLKLFDIERQTQIFTAKNVPNDQLTQLKVEIGINDVGFINNSEHIATAGKYGHIRLYDIKAQRRPVVNIQMNGDDIAIKALATCTHEDKHIIVGTGKGRMNLIDLRKPGKILNTYKGPAGAITAIAATNSEVVSISYDRYLYVHNIKTKALLKKCNLKSKLSAMVLRAQFFSEKLQIKKEVTVSDDDDDDDIFEDVELQKPKKRKCIEDIVCNGASINKKIKNNKKVIKKSPEPDSDDDSDELDTDDSFNGDSSEVSE</sequence>
<proteinExistence type="predicted"/>
<feature type="region of interest" description="Disordered" evidence="1">
    <location>
        <begin position="375"/>
        <end position="408"/>
    </location>
</feature>
<accession>A0ABD2WNA0</accession>
<organism evidence="2 3">
    <name type="scientific">Trichogramma kaykai</name>
    <dbReference type="NCBI Taxonomy" id="54128"/>
    <lineage>
        <taxon>Eukaryota</taxon>
        <taxon>Metazoa</taxon>
        <taxon>Ecdysozoa</taxon>
        <taxon>Arthropoda</taxon>
        <taxon>Hexapoda</taxon>
        <taxon>Insecta</taxon>
        <taxon>Pterygota</taxon>
        <taxon>Neoptera</taxon>
        <taxon>Endopterygota</taxon>
        <taxon>Hymenoptera</taxon>
        <taxon>Apocrita</taxon>
        <taxon>Proctotrupomorpha</taxon>
        <taxon>Chalcidoidea</taxon>
        <taxon>Trichogrammatidae</taxon>
        <taxon>Trichogramma</taxon>
    </lineage>
</organism>
<evidence type="ECO:0000313" key="2">
    <source>
        <dbReference type="EMBL" id="KAL3394215.1"/>
    </source>
</evidence>
<dbReference type="SMART" id="SM00320">
    <property type="entry name" value="WD40"/>
    <property type="match status" value="5"/>
</dbReference>
<protein>
    <recommendedName>
        <fullName evidence="4">WD repeat-containing protein 74</fullName>
    </recommendedName>
</protein>
<dbReference type="PANTHER" id="PTHR16038">
    <property type="entry name" value="NOP SEVEN ASSOCIATED PROTEIN 1"/>
    <property type="match status" value="1"/>
</dbReference>
<dbReference type="Proteomes" id="UP001627154">
    <property type="component" value="Unassembled WGS sequence"/>
</dbReference>
<dbReference type="InterPro" id="IPR015943">
    <property type="entry name" value="WD40/YVTN_repeat-like_dom_sf"/>
</dbReference>
<dbReference type="Gene3D" id="2.130.10.10">
    <property type="entry name" value="YVTN repeat-like/Quinoprotein amine dehydrogenase"/>
    <property type="match status" value="1"/>
</dbReference>
<dbReference type="EMBL" id="JBJJXI010000092">
    <property type="protein sequence ID" value="KAL3394215.1"/>
    <property type="molecule type" value="Genomic_DNA"/>
</dbReference>
<name>A0ABD2WNA0_9HYME</name>
<dbReference type="SUPFAM" id="SSF50978">
    <property type="entry name" value="WD40 repeat-like"/>
    <property type="match status" value="1"/>
</dbReference>
<dbReference type="InterPro" id="IPR036322">
    <property type="entry name" value="WD40_repeat_dom_sf"/>
</dbReference>
<dbReference type="PANTHER" id="PTHR16038:SF4">
    <property type="entry name" value="WD REPEAT-CONTAINING PROTEIN 74"/>
    <property type="match status" value="1"/>
</dbReference>
<evidence type="ECO:0008006" key="4">
    <source>
        <dbReference type="Google" id="ProtNLM"/>
    </source>
</evidence>
<dbReference type="AlphaFoldDB" id="A0ABD2WNA0"/>
<comment type="caution">
    <text evidence="2">The sequence shown here is derived from an EMBL/GenBank/DDBJ whole genome shotgun (WGS) entry which is preliminary data.</text>
</comment>